<dbReference type="Gene3D" id="3.90.550.10">
    <property type="entry name" value="Spore Coat Polysaccharide Biosynthesis Protein SpsA, Chain A"/>
    <property type="match status" value="1"/>
</dbReference>
<keyword evidence="5" id="KW-0460">Magnesium</keyword>
<dbReference type="SUPFAM" id="SSF53448">
    <property type="entry name" value="Nucleotide-diphospho-sugar transferases"/>
    <property type="match status" value="1"/>
</dbReference>
<dbReference type="PATRIC" id="fig|1423782.4.peg.1210"/>
<keyword evidence="1" id="KW-0963">Cytoplasm</keyword>
<keyword evidence="10" id="KW-1185">Reference proteome</keyword>
<dbReference type="STRING" id="1423782.FD32_GL001159"/>
<comment type="caution">
    <text evidence="9">The sequence shown here is derived from an EMBL/GenBank/DDBJ whole genome shotgun (WGS) entry which is preliminary data.</text>
</comment>
<accession>A0A0R1XHW0</accession>
<organism evidence="9 10">
    <name type="scientific">Limosilactobacillus panis DSM 6035</name>
    <dbReference type="NCBI Taxonomy" id="1423782"/>
    <lineage>
        <taxon>Bacteria</taxon>
        <taxon>Bacillati</taxon>
        <taxon>Bacillota</taxon>
        <taxon>Bacilli</taxon>
        <taxon>Lactobacillales</taxon>
        <taxon>Lactobacillaceae</taxon>
        <taxon>Limosilactobacillus</taxon>
    </lineage>
</organism>
<keyword evidence="4" id="KW-0547">Nucleotide-binding</keyword>
<dbReference type="GO" id="GO:0046872">
    <property type="term" value="F:metal ion binding"/>
    <property type="evidence" value="ECO:0007669"/>
    <property type="project" value="UniProtKB-KW"/>
</dbReference>
<dbReference type="Proteomes" id="UP000051412">
    <property type="component" value="Unassembled WGS sequence"/>
</dbReference>
<keyword evidence="7" id="KW-0501">Molybdenum cofactor biosynthesis</keyword>
<evidence type="ECO:0000256" key="1">
    <source>
        <dbReference type="ARBA" id="ARBA00022490"/>
    </source>
</evidence>
<sequence length="186" mass="21092">MIGIVLAGGQSKRFGTDKATYQLGSLNASNVQLAVSKLLPFCEQVVVSVNQKNQQAICKQLRAFPRTILVGDLPPFDQHGPLSGLLAVTKHFPGRHDYLMVAVDYPFLRSETIQALARHQQTVITTGDHLHYSLAHFRTDYQTINTWLMDNNWRLGAFLTECCRCQPLSFPQRQEFTNLNYLNKKE</sequence>
<dbReference type="RefSeq" id="WP_047768384.1">
    <property type="nucleotide sequence ID" value="NZ_AZGM01000020.1"/>
</dbReference>
<protein>
    <submittedName>
        <fullName evidence="9">Molybdopterin-guanine dinucleotide biosynthesis protein MobA</fullName>
    </submittedName>
</protein>
<dbReference type="Pfam" id="PF12804">
    <property type="entry name" value="NTP_transf_3"/>
    <property type="match status" value="1"/>
</dbReference>
<keyword evidence="3" id="KW-0479">Metal-binding</keyword>
<dbReference type="EMBL" id="AZGM01000020">
    <property type="protein sequence ID" value="KRM29760.1"/>
    <property type="molecule type" value="Genomic_DNA"/>
</dbReference>
<evidence type="ECO:0000256" key="6">
    <source>
        <dbReference type="ARBA" id="ARBA00023134"/>
    </source>
</evidence>
<dbReference type="AlphaFoldDB" id="A0A0R1XHW0"/>
<feature type="domain" description="MobA-like NTP transferase" evidence="8">
    <location>
        <begin position="3"/>
        <end position="123"/>
    </location>
</feature>
<evidence type="ECO:0000256" key="4">
    <source>
        <dbReference type="ARBA" id="ARBA00022741"/>
    </source>
</evidence>
<dbReference type="GO" id="GO:0016779">
    <property type="term" value="F:nucleotidyltransferase activity"/>
    <property type="evidence" value="ECO:0007669"/>
    <property type="project" value="TreeGrafter"/>
</dbReference>
<dbReference type="InterPro" id="IPR025877">
    <property type="entry name" value="MobA-like_NTP_Trfase"/>
</dbReference>
<keyword evidence="6" id="KW-0342">GTP-binding</keyword>
<keyword evidence="2" id="KW-0808">Transferase</keyword>
<dbReference type="OrthoDB" id="9788394at2"/>
<evidence type="ECO:0000259" key="8">
    <source>
        <dbReference type="Pfam" id="PF12804"/>
    </source>
</evidence>
<name>A0A0R1XHW0_9LACO</name>
<dbReference type="PANTHER" id="PTHR19136:SF81">
    <property type="entry name" value="MOLYBDENUM COFACTOR GUANYLYLTRANSFERASE"/>
    <property type="match status" value="1"/>
</dbReference>
<evidence type="ECO:0000313" key="9">
    <source>
        <dbReference type="EMBL" id="KRM29760.1"/>
    </source>
</evidence>
<evidence type="ECO:0000256" key="5">
    <source>
        <dbReference type="ARBA" id="ARBA00022842"/>
    </source>
</evidence>
<reference evidence="9 10" key="1">
    <citation type="journal article" date="2015" name="Genome Announc.">
        <title>Expanding the biotechnology potential of lactobacilli through comparative genomics of 213 strains and associated genera.</title>
        <authorList>
            <person name="Sun Z."/>
            <person name="Harris H.M."/>
            <person name="McCann A."/>
            <person name="Guo C."/>
            <person name="Argimon S."/>
            <person name="Zhang W."/>
            <person name="Yang X."/>
            <person name="Jeffery I.B."/>
            <person name="Cooney J.C."/>
            <person name="Kagawa T.F."/>
            <person name="Liu W."/>
            <person name="Song Y."/>
            <person name="Salvetti E."/>
            <person name="Wrobel A."/>
            <person name="Rasinkangas P."/>
            <person name="Parkhill J."/>
            <person name="Rea M.C."/>
            <person name="O'Sullivan O."/>
            <person name="Ritari J."/>
            <person name="Douillard F.P."/>
            <person name="Paul Ross R."/>
            <person name="Yang R."/>
            <person name="Briner A.E."/>
            <person name="Felis G.E."/>
            <person name="de Vos W.M."/>
            <person name="Barrangou R."/>
            <person name="Klaenhammer T.R."/>
            <person name="Caufield P.W."/>
            <person name="Cui Y."/>
            <person name="Zhang H."/>
            <person name="O'Toole P.W."/>
        </authorList>
    </citation>
    <scope>NUCLEOTIDE SEQUENCE [LARGE SCALE GENOMIC DNA]</scope>
    <source>
        <strain evidence="9 10">DSM 6035</strain>
    </source>
</reference>
<dbReference type="GO" id="GO:0005525">
    <property type="term" value="F:GTP binding"/>
    <property type="evidence" value="ECO:0007669"/>
    <property type="project" value="UniProtKB-KW"/>
</dbReference>
<dbReference type="CDD" id="cd02503">
    <property type="entry name" value="MobA"/>
    <property type="match status" value="1"/>
</dbReference>
<gene>
    <name evidence="9" type="ORF">FD32_GL001159</name>
</gene>
<dbReference type="GO" id="GO:0006777">
    <property type="term" value="P:Mo-molybdopterin cofactor biosynthetic process"/>
    <property type="evidence" value="ECO:0007669"/>
    <property type="project" value="UniProtKB-KW"/>
</dbReference>
<proteinExistence type="predicted"/>
<evidence type="ECO:0000256" key="2">
    <source>
        <dbReference type="ARBA" id="ARBA00022679"/>
    </source>
</evidence>
<dbReference type="PANTHER" id="PTHR19136">
    <property type="entry name" value="MOLYBDENUM COFACTOR GUANYLYLTRANSFERASE"/>
    <property type="match status" value="1"/>
</dbReference>
<evidence type="ECO:0000256" key="3">
    <source>
        <dbReference type="ARBA" id="ARBA00022723"/>
    </source>
</evidence>
<dbReference type="InterPro" id="IPR013482">
    <property type="entry name" value="Molybde_CF_guanTrfase"/>
</dbReference>
<evidence type="ECO:0000256" key="7">
    <source>
        <dbReference type="ARBA" id="ARBA00023150"/>
    </source>
</evidence>
<evidence type="ECO:0000313" key="10">
    <source>
        <dbReference type="Proteomes" id="UP000051412"/>
    </source>
</evidence>
<dbReference type="InterPro" id="IPR029044">
    <property type="entry name" value="Nucleotide-diphossugar_trans"/>
</dbReference>